<keyword evidence="1" id="KW-0723">Serine/threonine-protein kinase</keyword>
<organism evidence="3 4">
    <name type="scientific">Streptomyces huasconensis</name>
    <dbReference type="NCBI Taxonomy" id="1854574"/>
    <lineage>
        <taxon>Bacteria</taxon>
        <taxon>Bacillati</taxon>
        <taxon>Actinomycetota</taxon>
        <taxon>Actinomycetes</taxon>
        <taxon>Kitasatosporales</taxon>
        <taxon>Streptomycetaceae</taxon>
        <taxon>Streptomyces</taxon>
    </lineage>
</organism>
<evidence type="ECO:0000313" key="4">
    <source>
        <dbReference type="Proteomes" id="UP001553843"/>
    </source>
</evidence>
<dbReference type="InterPro" id="IPR050267">
    <property type="entry name" value="Anti-sigma-factor_SerPK"/>
</dbReference>
<reference evidence="3 4" key="1">
    <citation type="submission" date="2024-06" db="EMBL/GenBank/DDBJ databases">
        <title>The Natural Products Discovery Center: Release of the First 8490 Sequenced Strains for Exploring Actinobacteria Biosynthetic Diversity.</title>
        <authorList>
            <person name="Kalkreuter E."/>
            <person name="Kautsar S.A."/>
            <person name="Yang D."/>
            <person name="Bader C.D."/>
            <person name="Teijaro C.N."/>
            <person name="Fluegel L."/>
            <person name="Davis C.M."/>
            <person name="Simpson J.R."/>
            <person name="Lauterbach L."/>
            <person name="Steele A.D."/>
            <person name="Gui C."/>
            <person name="Meng S."/>
            <person name="Li G."/>
            <person name="Viehrig K."/>
            <person name="Ye F."/>
            <person name="Su P."/>
            <person name="Kiefer A.F."/>
            <person name="Nichols A."/>
            <person name="Cepeda A.J."/>
            <person name="Yan W."/>
            <person name="Fan B."/>
            <person name="Jiang Y."/>
            <person name="Adhikari A."/>
            <person name="Zheng C.-J."/>
            <person name="Schuster L."/>
            <person name="Cowan T.M."/>
            <person name="Smanski M.J."/>
            <person name="Chevrette M.G."/>
            <person name="De Carvalho L.P.S."/>
            <person name="Shen B."/>
        </authorList>
    </citation>
    <scope>NUCLEOTIDE SEQUENCE [LARGE SCALE GENOMIC DNA]</scope>
    <source>
        <strain evidence="3 4">NPDC047833</strain>
    </source>
</reference>
<dbReference type="InterPro" id="IPR003594">
    <property type="entry name" value="HATPase_dom"/>
</dbReference>
<keyword evidence="3" id="KW-0067">ATP-binding</keyword>
<gene>
    <name evidence="3" type="ORF">AB0887_32830</name>
</gene>
<dbReference type="InterPro" id="IPR036890">
    <property type="entry name" value="HATPase_C_sf"/>
</dbReference>
<protein>
    <submittedName>
        <fullName evidence="3">ATP-binding protein</fullName>
    </submittedName>
</protein>
<dbReference type="GO" id="GO:0005524">
    <property type="term" value="F:ATP binding"/>
    <property type="evidence" value="ECO:0007669"/>
    <property type="project" value="UniProtKB-KW"/>
</dbReference>
<accession>A0ABV3M7T4</accession>
<evidence type="ECO:0000259" key="2">
    <source>
        <dbReference type="Pfam" id="PF13581"/>
    </source>
</evidence>
<dbReference type="PANTHER" id="PTHR35526">
    <property type="entry name" value="ANTI-SIGMA-F FACTOR RSBW-RELATED"/>
    <property type="match status" value="1"/>
</dbReference>
<dbReference type="RefSeq" id="WP_359782933.1">
    <property type="nucleotide sequence ID" value="NZ_JBEYRR010000013.1"/>
</dbReference>
<dbReference type="Pfam" id="PF13581">
    <property type="entry name" value="HATPase_c_2"/>
    <property type="match status" value="1"/>
</dbReference>
<keyword evidence="1" id="KW-0418">Kinase</keyword>
<feature type="domain" description="Histidine kinase/HSP90-like ATPase" evidence="2">
    <location>
        <begin position="30"/>
        <end position="139"/>
    </location>
</feature>
<dbReference type="EMBL" id="JBEYRS010000018">
    <property type="protein sequence ID" value="MEW2366722.1"/>
    <property type="molecule type" value="Genomic_DNA"/>
</dbReference>
<keyword evidence="4" id="KW-1185">Reference proteome</keyword>
<evidence type="ECO:0000313" key="3">
    <source>
        <dbReference type="EMBL" id="MEW2366722.1"/>
    </source>
</evidence>
<evidence type="ECO:0000256" key="1">
    <source>
        <dbReference type="ARBA" id="ARBA00022527"/>
    </source>
</evidence>
<dbReference type="Gene3D" id="3.30.565.10">
    <property type="entry name" value="Histidine kinase-like ATPase, C-terminal domain"/>
    <property type="match status" value="1"/>
</dbReference>
<dbReference type="CDD" id="cd16936">
    <property type="entry name" value="HATPase_RsbW-like"/>
    <property type="match status" value="1"/>
</dbReference>
<proteinExistence type="predicted"/>
<comment type="caution">
    <text evidence="3">The sequence shown here is derived from an EMBL/GenBank/DDBJ whole genome shotgun (WGS) entry which is preliminary data.</text>
</comment>
<keyword evidence="3" id="KW-0547">Nucleotide-binding</keyword>
<dbReference type="SUPFAM" id="SSF55874">
    <property type="entry name" value="ATPase domain of HSP90 chaperone/DNA topoisomerase II/histidine kinase"/>
    <property type="match status" value="1"/>
</dbReference>
<dbReference type="Proteomes" id="UP001553843">
    <property type="component" value="Unassembled WGS sequence"/>
</dbReference>
<name>A0ABV3M7T4_9ACTN</name>
<dbReference type="PANTHER" id="PTHR35526:SF3">
    <property type="entry name" value="ANTI-SIGMA-F FACTOR RSBW"/>
    <property type="match status" value="1"/>
</dbReference>
<keyword evidence="1" id="KW-0808">Transferase</keyword>
<sequence>MDAERKHLQAEADLNALAIERTWNFAGELSNVTQARQRAAVFLHALALVKPPASPEAYDDVLLVVTELASHAFTYAPGPFSLRLCAVADTIEVALTDTSPATPEPRPSDLAGRGGIGWHLINAIAEQTITLPEDVGKTVHAFLPWR</sequence>